<dbReference type="EMBL" id="LR797103">
    <property type="protein sequence ID" value="CAB4187577.1"/>
    <property type="molecule type" value="Genomic_DNA"/>
</dbReference>
<feature type="compositionally biased region" description="Polar residues" evidence="1">
    <location>
        <begin position="66"/>
        <end position="77"/>
    </location>
</feature>
<dbReference type="EMBL" id="LR796875">
    <property type="protein sequence ID" value="CAB4172214.1"/>
    <property type="molecule type" value="Genomic_DNA"/>
</dbReference>
<accession>A0A6J5PXY7</accession>
<protein>
    <submittedName>
        <fullName evidence="2">Uncharacterized protein</fullName>
    </submittedName>
</protein>
<gene>
    <name evidence="3" type="ORF">UFOVP1156_35</name>
    <name evidence="4" type="ORF">UFOVP1346_19</name>
    <name evidence="2" type="ORF">UFOVP921_59</name>
</gene>
<evidence type="ECO:0000256" key="1">
    <source>
        <dbReference type="SAM" id="MobiDB-lite"/>
    </source>
</evidence>
<evidence type="ECO:0000313" key="3">
    <source>
        <dbReference type="EMBL" id="CAB4187577.1"/>
    </source>
</evidence>
<reference evidence="2" key="1">
    <citation type="submission" date="2020-05" db="EMBL/GenBank/DDBJ databases">
        <authorList>
            <person name="Chiriac C."/>
            <person name="Salcher M."/>
            <person name="Ghai R."/>
            <person name="Kavagutti S V."/>
        </authorList>
    </citation>
    <scope>NUCLEOTIDE SEQUENCE</scope>
</reference>
<feature type="region of interest" description="Disordered" evidence="1">
    <location>
        <begin position="59"/>
        <end position="78"/>
    </location>
</feature>
<sequence>MAIKPLKLPTFNQFQPDQQYLAQSAQAQYGANNQLAGINRTGVIDQADTSRNLQRLAQRQAQSQQGYNSNAARNGSLMSGRAMHGLGVMNTGYQQQTNDMNEALSRRGQDRTLQATGIAQGAPLQDQIARADLVERNRQRLAQTLSMLQPSSPYQSAMNNYWAKNLQNLGGGAATVSSQGIVK</sequence>
<evidence type="ECO:0000313" key="4">
    <source>
        <dbReference type="EMBL" id="CAB4200034.1"/>
    </source>
</evidence>
<evidence type="ECO:0000313" key="2">
    <source>
        <dbReference type="EMBL" id="CAB4172214.1"/>
    </source>
</evidence>
<dbReference type="EMBL" id="LR797295">
    <property type="protein sequence ID" value="CAB4200034.1"/>
    <property type="molecule type" value="Genomic_DNA"/>
</dbReference>
<proteinExistence type="predicted"/>
<organism evidence="2">
    <name type="scientific">uncultured Caudovirales phage</name>
    <dbReference type="NCBI Taxonomy" id="2100421"/>
    <lineage>
        <taxon>Viruses</taxon>
        <taxon>Duplodnaviria</taxon>
        <taxon>Heunggongvirae</taxon>
        <taxon>Uroviricota</taxon>
        <taxon>Caudoviricetes</taxon>
        <taxon>Peduoviridae</taxon>
        <taxon>Maltschvirus</taxon>
        <taxon>Maltschvirus maltsch</taxon>
    </lineage>
</organism>
<name>A0A6J5PXY7_9CAUD</name>